<accession>A0A9P7FDD2</accession>
<dbReference type="AlphaFoldDB" id="A0A9P7FDD2"/>
<feature type="domain" description="CxC2-like cysteine cluster KDZ transposase-associated" evidence="1">
    <location>
        <begin position="2"/>
        <end position="92"/>
    </location>
</feature>
<name>A0A9P7FDD2_9AGAM</name>
<proteinExistence type="predicted"/>
<dbReference type="InterPro" id="IPR041457">
    <property type="entry name" value="CxC2_KDZ-assoc"/>
</dbReference>
<evidence type="ECO:0000259" key="1">
    <source>
        <dbReference type="Pfam" id="PF18803"/>
    </source>
</evidence>
<dbReference type="EMBL" id="JABBWM010000014">
    <property type="protein sequence ID" value="KAG2112645.1"/>
    <property type="molecule type" value="Genomic_DNA"/>
</dbReference>
<gene>
    <name evidence="2" type="ORF">F5147DRAFT_572194</name>
</gene>
<reference evidence="2" key="1">
    <citation type="journal article" date="2020" name="New Phytol.">
        <title>Comparative genomics reveals dynamic genome evolution in host specialist ectomycorrhizal fungi.</title>
        <authorList>
            <person name="Lofgren L.A."/>
            <person name="Nguyen N.H."/>
            <person name="Vilgalys R."/>
            <person name="Ruytinx J."/>
            <person name="Liao H.L."/>
            <person name="Branco S."/>
            <person name="Kuo A."/>
            <person name="LaButti K."/>
            <person name="Lipzen A."/>
            <person name="Andreopoulos W."/>
            <person name="Pangilinan J."/>
            <person name="Riley R."/>
            <person name="Hundley H."/>
            <person name="Na H."/>
            <person name="Barry K."/>
            <person name="Grigoriev I.V."/>
            <person name="Stajich J.E."/>
            <person name="Kennedy P.G."/>
        </authorList>
    </citation>
    <scope>NUCLEOTIDE SEQUENCE</scope>
    <source>
        <strain evidence="2">FC423</strain>
    </source>
</reference>
<dbReference type="GeneID" id="64693332"/>
<dbReference type="RefSeq" id="XP_041295444.1">
    <property type="nucleotide sequence ID" value="XM_041431073.1"/>
</dbReference>
<organism evidence="2 3">
    <name type="scientific">Suillus discolor</name>
    <dbReference type="NCBI Taxonomy" id="1912936"/>
    <lineage>
        <taxon>Eukaryota</taxon>
        <taxon>Fungi</taxon>
        <taxon>Dikarya</taxon>
        <taxon>Basidiomycota</taxon>
        <taxon>Agaricomycotina</taxon>
        <taxon>Agaricomycetes</taxon>
        <taxon>Agaricomycetidae</taxon>
        <taxon>Boletales</taxon>
        <taxon>Suillineae</taxon>
        <taxon>Suillaceae</taxon>
        <taxon>Suillus</taxon>
    </lineage>
</organism>
<protein>
    <recommendedName>
        <fullName evidence="1">CxC2-like cysteine cluster KDZ transposase-associated domain-containing protein</fullName>
    </recommendedName>
</protein>
<dbReference type="Proteomes" id="UP000823399">
    <property type="component" value="Unassembled WGS sequence"/>
</dbReference>
<keyword evidence="3" id="KW-1185">Reference proteome</keyword>
<dbReference type="OrthoDB" id="2682806at2759"/>
<dbReference type="Pfam" id="PF18803">
    <property type="entry name" value="CxC2"/>
    <property type="match status" value="1"/>
</dbReference>
<comment type="caution">
    <text evidence="2">The sequence shown here is derived from an EMBL/GenBank/DDBJ whole genome shotgun (WGS) entry which is preliminary data.</text>
</comment>
<sequence length="112" mass="12806">ECCSNPLLIHNDFAILNINGVHNVILCFCECQTAQSHTTQVLYMHWFPATTLEPKTATTFQLFHNFHILSFELKASTFEYWQTLAHLTNNTGLNPPKVSSQFNLIYSFLIVA</sequence>
<evidence type="ECO:0000313" key="2">
    <source>
        <dbReference type="EMBL" id="KAG2112645.1"/>
    </source>
</evidence>
<evidence type="ECO:0000313" key="3">
    <source>
        <dbReference type="Proteomes" id="UP000823399"/>
    </source>
</evidence>
<feature type="non-terminal residue" evidence="2">
    <location>
        <position position="1"/>
    </location>
</feature>